<protein>
    <recommendedName>
        <fullName evidence="4">DUF2244 domain-containing protein</fullName>
    </recommendedName>
</protein>
<dbReference type="EMBL" id="JACJFM010000006">
    <property type="protein sequence ID" value="MBB1486310.1"/>
    <property type="molecule type" value="Genomic_DNA"/>
</dbReference>
<sequence length="147" mass="17017">MEKKTTLWRNNRFISWFFGGFILIVVAMNGYFLDTNDFPIPAWVALGTLGYLLFFARHEIYLDHEKNELVRRLRCFYLIKEQRIPVEAIESIELSQDKLQPRKKGAVNLIFANGKQFNLSGTSPLYKASKIARQLGELTGKPVKSFN</sequence>
<dbReference type="Proteomes" id="UP000565262">
    <property type="component" value="Unassembled WGS sequence"/>
</dbReference>
<comment type="caution">
    <text evidence="2">The sequence shown here is derived from an EMBL/GenBank/DDBJ whole genome shotgun (WGS) entry which is preliminary data.</text>
</comment>
<keyword evidence="1" id="KW-1133">Transmembrane helix</keyword>
<reference evidence="2 3" key="1">
    <citation type="submission" date="2020-08" db="EMBL/GenBank/DDBJ databases">
        <title>Oceanospirillum sp. nov. isolated from marine sediment.</title>
        <authorList>
            <person name="Ji X."/>
        </authorList>
    </citation>
    <scope>NUCLEOTIDE SEQUENCE [LARGE SCALE GENOMIC DNA]</scope>
    <source>
        <strain evidence="2 3">D5</strain>
    </source>
</reference>
<evidence type="ECO:0008006" key="4">
    <source>
        <dbReference type="Google" id="ProtNLM"/>
    </source>
</evidence>
<feature type="transmembrane region" description="Helical" evidence="1">
    <location>
        <begin position="12"/>
        <end position="32"/>
    </location>
</feature>
<feature type="transmembrane region" description="Helical" evidence="1">
    <location>
        <begin position="38"/>
        <end position="56"/>
    </location>
</feature>
<accession>A0A839INN9</accession>
<keyword evidence="1" id="KW-0472">Membrane</keyword>
<keyword evidence="1" id="KW-0812">Transmembrane</keyword>
<name>A0A839INN9_9GAMM</name>
<organism evidence="2 3">
    <name type="scientific">Oceanospirillum sediminis</name>
    <dbReference type="NCBI Taxonomy" id="2760088"/>
    <lineage>
        <taxon>Bacteria</taxon>
        <taxon>Pseudomonadati</taxon>
        <taxon>Pseudomonadota</taxon>
        <taxon>Gammaproteobacteria</taxon>
        <taxon>Oceanospirillales</taxon>
        <taxon>Oceanospirillaceae</taxon>
        <taxon>Oceanospirillum</taxon>
    </lineage>
</organism>
<evidence type="ECO:0000313" key="3">
    <source>
        <dbReference type="Proteomes" id="UP000565262"/>
    </source>
</evidence>
<gene>
    <name evidence="2" type="ORF">H4O21_06790</name>
</gene>
<dbReference type="RefSeq" id="WP_182808086.1">
    <property type="nucleotide sequence ID" value="NZ_JACJFM010000006.1"/>
</dbReference>
<dbReference type="AlphaFoldDB" id="A0A839INN9"/>
<proteinExistence type="predicted"/>
<keyword evidence="3" id="KW-1185">Reference proteome</keyword>
<evidence type="ECO:0000256" key="1">
    <source>
        <dbReference type="SAM" id="Phobius"/>
    </source>
</evidence>
<evidence type="ECO:0000313" key="2">
    <source>
        <dbReference type="EMBL" id="MBB1486310.1"/>
    </source>
</evidence>